<evidence type="ECO:0000313" key="3">
    <source>
        <dbReference type="Proteomes" id="UP000829517"/>
    </source>
</evidence>
<dbReference type="RefSeq" id="WP_236958141.1">
    <property type="nucleotide sequence ID" value="NZ_JAETXX010000002.1"/>
</dbReference>
<keyword evidence="3" id="KW-1185">Reference proteome</keyword>
<name>A0ABS9J1B2_9FLAO</name>
<keyword evidence="1" id="KW-1133">Transmembrane helix</keyword>
<evidence type="ECO:0000256" key="1">
    <source>
        <dbReference type="SAM" id="Phobius"/>
    </source>
</evidence>
<sequence>MIGASPVIYALLAAVISLLIAFFLYRKRSRKGKVFIAMAILRFVAIFTLLLLLINIKFSNKSFYTEKPYLSILVDNSSSIKELGYEDTARELLNELTNDEELNNRFSIEEYSFDTDLLPQDSLSFSGNQTNISNALQALENINRGSNGAVLMLSDGNQTYGADYAFTSKSLQQEVYPVVLGDSTTYNDLKISQLNINKYAYFKNKYPVEIFLSFEGKSSVKSVLKIYRGNQLLYSEKVSFDEKNTSKVIKTELLADKIGVQTLKAVLEPLSEEKNKENNSKLFALEVIDQKNNIAIVTATKHPDIGALKKIVESNEFRTASIVDVGAFNALENNFQLVILYQPTNSFNTVIKELKNRKQNYWIISGEDTDWNFLNRAELGFNHVLSGGKEEVLPLYNDTYNSFQTEDIGFDDFPPLTARLGGIDFLGASHTLLYKKIGSIATDDPQLVTFEKNEQKATILLGEGIWKWRAASFIENESTASFDTFFGKLIQYLSSTEKRARLTITSESFYYGNSQVKIGASYFDKNYVFDPNATIKIEVKNKETGAEIVYPMLYKGSGYEVDLSSLPASAYSFTVRVDSEKISKSGSFTILAFDVEKQFVNPDTGRLNTLAENTGGVLYFSDTFSDLKQDLLTNSKYQSVQKSKENIVPLIDWKWLLLVIIIALSSEWFLRKYNGLI</sequence>
<gene>
    <name evidence="2" type="ORF">JM658_04995</name>
</gene>
<feature type="transmembrane region" description="Helical" evidence="1">
    <location>
        <begin position="34"/>
        <end position="54"/>
    </location>
</feature>
<feature type="transmembrane region" description="Helical" evidence="1">
    <location>
        <begin position="6"/>
        <end position="25"/>
    </location>
</feature>
<dbReference type="SUPFAM" id="SSF53300">
    <property type="entry name" value="vWA-like"/>
    <property type="match status" value="1"/>
</dbReference>
<proteinExistence type="predicted"/>
<dbReference type="InterPro" id="IPR036465">
    <property type="entry name" value="vWFA_dom_sf"/>
</dbReference>
<dbReference type="Proteomes" id="UP000829517">
    <property type="component" value="Unassembled WGS sequence"/>
</dbReference>
<organism evidence="2 3">
    <name type="scientific">Joostella atrarenae</name>
    <dbReference type="NCBI Taxonomy" id="679257"/>
    <lineage>
        <taxon>Bacteria</taxon>
        <taxon>Pseudomonadati</taxon>
        <taxon>Bacteroidota</taxon>
        <taxon>Flavobacteriia</taxon>
        <taxon>Flavobacteriales</taxon>
        <taxon>Flavobacteriaceae</taxon>
        <taxon>Joostella</taxon>
    </lineage>
</organism>
<dbReference type="PANTHER" id="PTHR37947:SF1">
    <property type="entry name" value="BLL2462 PROTEIN"/>
    <property type="match status" value="1"/>
</dbReference>
<keyword evidence="1" id="KW-0812">Transmembrane</keyword>
<dbReference type="EMBL" id="JAETXX010000002">
    <property type="protein sequence ID" value="MCF8714179.1"/>
    <property type="molecule type" value="Genomic_DNA"/>
</dbReference>
<evidence type="ECO:0000313" key="2">
    <source>
        <dbReference type="EMBL" id="MCF8714179.1"/>
    </source>
</evidence>
<reference evidence="2 3" key="1">
    <citation type="submission" date="2021-01" db="EMBL/GenBank/DDBJ databases">
        <title>Genome sequencing of Joostella atrarenae M1-2 (= KCTC 23194).</title>
        <authorList>
            <person name="Zakaria M.R."/>
            <person name="Lam M.Q."/>
            <person name="Chong C.S."/>
        </authorList>
    </citation>
    <scope>NUCLEOTIDE SEQUENCE [LARGE SCALE GENOMIC DNA]</scope>
    <source>
        <strain evidence="2 3">M1-2</strain>
    </source>
</reference>
<accession>A0ABS9J1B2</accession>
<keyword evidence="1" id="KW-0472">Membrane</keyword>
<comment type="caution">
    <text evidence="2">The sequence shown here is derived from an EMBL/GenBank/DDBJ whole genome shotgun (WGS) entry which is preliminary data.</text>
</comment>
<protein>
    <submittedName>
        <fullName evidence="2">VWA domain-containing protein</fullName>
    </submittedName>
</protein>
<dbReference type="PANTHER" id="PTHR37947">
    <property type="entry name" value="BLL2462 PROTEIN"/>
    <property type="match status" value="1"/>
</dbReference>